<dbReference type="Proteomes" id="UP000244908">
    <property type="component" value="Chromosome"/>
</dbReference>
<dbReference type="RefSeq" id="WP_108900554.1">
    <property type="nucleotide sequence ID" value="NZ_CP029185.2"/>
</dbReference>
<comment type="similarity">
    <text evidence="6">Belongs to the MetA family.</text>
</comment>
<dbReference type="InterPro" id="IPR029062">
    <property type="entry name" value="Class_I_gatase-like"/>
</dbReference>
<dbReference type="SUPFAM" id="SSF52317">
    <property type="entry name" value="Class I glutamine amidotransferase-like"/>
    <property type="match status" value="1"/>
</dbReference>
<keyword evidence="4 6" id="KW-0808">Transferase</keyword>
<evidence type="ECO:0000256" key="7">
    <source>
        <dbReference type="PIRSR" id="PIRSR000450-1"/>
    </source>
</evidence>
<dbReference type="UniPathway" id="UPA00051">
    <property type="reaction ID" value="UER00075"/>
</dbReference>
<keyword evidence="2 6" id="KW-0963">Cytoplasm</keyword>
<dbReference type="InterPro" id="IPR005697">
    <property type="entry name" value="HST_MetA"/>
</dbReference>
<feature type="active site" description="Acyl-thioester intermediate" evidence="6 7">
    <location>
        <position position="142"/>
    </location>
</feature>
<dbReference type="HAMAP" id="MF_00295">
    <property type="entry name" value="MetA_acyltransf"/>
    <property type="match status" value="1"/>
</dbReference>
<dbReference type="AlphaFoldDB" id="A0A2Y9TXN6"/>
<feature type="site" description="Important for substrate specificity" evidence="6">
    <location>
        <position position="192"/>
    </location>
</feature>
<feature type="active site" evidence="6">
    <location>
        <position position="237"/>
    </location>
</feature>
<dbReference type="Gene3D" id="3.40.50.880">
    <property type="match status" value="1"/>
</dbReference>
<evidence type="ECO:0000256" key="6">
    <source>
        <dbReference type="HAMAP-Rule" id="MF_00295"/>
    </source>
</evidence>
<dbReference type="Pfam" id="PF04204">
    <property type="entry name" value="HTS"/>
    <property type="match status" value="1"/>
</dbReference>
<evidence type="ECO:0000256" key="3">
    <source>
        <dbReference type="ARBA" id="ARBA00022605"/>
    </source>
</evidence>
<dbReference type="InterPro" id="IPR033752">
    <property type="entry name" value="MetA_family"/>
</dbReference>
<keyword evidence="3 6" id="KW-0028">Amino-acid biosynthesis</keyword>
<keyword evidence="5 6" id="KW-0012">Acyltransferase</keyword>
<protein>
    <recommendedName>
        <fullName evidence="6">Homoserine O-succinyltransferase</fullName>
        <shortName evidence="6">HST</shortName>
        <ecNumber evidence="6">2.3.1.46</ecNumber>
    </recommendedName>
    <alternativeName>
        <fullName evidence="6">Homoserine transsuccinylase</fullName>
        <shortName evidence="6">HTS</shortName>
    </alternativeName>
</protein>
<dbReference type="GO" id="GO:0004414">
    <property type="term" value="F:homoserine O-acetyltransferase activity"/>
    <property type="evidence" value="ECO:0007669"/>
    <property type="project" value="UniProtKB-UniRule"/>
</dbReference>
<feature type="binding site" evidence="6">
    <location>
        <position position="192"/>
    </location>
    <ligand>
        <name>substrate</name>
    </ligand>
</feature>
<dbReference type="GO" id="GO:0005737">
    <property type="term" value="C:cytoplasm"/>
    <property type="evidence" value="ECO:0007669"/>
    <property type="project" value="UniProtKB-SubCell"/>
</dbReference>
<evidence type="ECO:0000256" key="4">
    <source>
        <dbReference type="ARBA" id="ARBA00022679"/>
    </source>
</evidence>
<feature type="site" description="Important for acyl-CoA specificity" evidence="6">
    <location>
        <position position="111"/>
    </location>
</feature>
<dbReference type="FunFam" id="3.40.50.880:FF:000004">
    <property type="entry name" value="Homoserine O-succinyltransferase"/>
    <property type="match status" value="1"/>
</dbReference>
<evidence type="ECO:0000256" key="1">
    <source>
        <dbReference type="ARBA" id="ARBA00004496"/>
    </source>
</evidence>
<dbReference type="PANTHER" id="PTHR20919">
    <property type="entry name" value="HOMOSERINE O-SUCCINYLTRANSFERASE"/>
    <property type="match status" value="1"/>
</dbReference>
<dbReference type="CDD" id="cd03131">
    <property type="entry name" value="GATase1_HTS"/>
    <property type="match status" value="1"/>
</dbReference>
<dbReference type="OrthoDB" id="9772423at2"/>
<sequence>MPIRIPDELPAVNVLRDENVFVMTTTRASHQDIRPLKILILNLMPKKIETENQFLRLLSNSPLQLDIQLLRIDCHESKNTPTEHLNNFYCNFEDIQDQNFDGLIVTGAPLGLVEFKDVAYWTQIEKITRWAKAHVTSTLFVCWAVQAALNILYGIPKLTMGEKLSGVYWHSVVAPLAPLARGFDDRFLAPHSRYACFPSDIIRQQADLEIYAESEQTGAYLFASKDRRFAFATGHPEYDAGTLSAEYFRDRDAGLEPTIPENYFPEDNPERVPVASWRSHGYLLFNNWLNYFVYQRTPFDLRQMNPTLD</sequence>
<evidence type="ECO:0000256" key="2">
    <source>
        <dbReference type="ARBA" id="ARBA00022490"/>
    </source>
</evidence>
<accession>A0A2Y9TXN6</accession>
<keyword evidence="9" id="KW-1185">Reference proteome</keyword>
<dbReference type="NCBIfam" id="TIGR01001">
    <property type="entry name" value="metA"/>
    <property type="match status" value="1"/>
</dbReference>
<keyword evidence="6" id="KW-0486">Methionine biosynthesis</keyword>
<comment type="catalytic activity">
    <reaction evidence="6">
        <text>L-homoserine + succinyl-CoA = O-succinyl-L-homoserine + CoA</text>
        <dbReference type="Rhea" id="RHEA:22008"/>
        <dbReference type="ChEBI" id="CHEBI:57287"/>
        <dbReference type="ChEBI" id="CHEBI:57292"/>
        <dbReference type="ChEBI" id="CHEBI:57476"/>
        <dbReference type="ChEBI" id="CHEBI:57661"/>
        <dbReference type="EC" id="2.3.1.46"/>
    </reaction>
</comment>
<organism evidence="8 9">
    <name type="scientific">Limnobaculum parvum</name>
    <dbReference type="NCBI Taxonomy" id="2172103"/>
    <lineage>
        <taxon>Bacteria</taxon>
        <taxon>Pseudomonadati</taxon>
        <taxon>Pseudomonadota</taxon>
        <taxon>Gammaproteobacteria</taxon>
        <taxon>Enterobacterales</taxon>
        <taxon>Budviciaceae</taxon>
        <taxon>Limnobaculum</taxon>
    </lineage>
</organism>
<evidence type="ECO:0000256" key="5">
    <source>
        <dbReference type="ARBA" id="ARBA00023315"/>
    </source>
</evidence>
<proteinExistence type="inferred from homology"/>
<reference evidence="8 9" key="1">
    <citation type="journal article" date="2019" name="Int. J. Syst. Evol. Microbiol.">
        <title>Limnobaculum parvum gen. nov., sp. nov., isolated from a freshwater lake.</title>
        <authorList>
            <person name="Baek C."/>
            <person name="Shin S.K."/>
            <person name="Yi H."/>
        </authorList>
    </citation>
    <scope>NUCLEOTIDE SEQUENCE [LARGE SCALE GENOMIC DNA]</scope>
    <source>
        <strain evidence="8 9">HYN0051</strain>
    </source>
</reference>
<comment type="caution">
    <text evidence="6">Lacks conserved residue(s) required for the propagation of feature annotation.</text>
</comment>
<evidence type="ECO:0000313" key="8">
    <source>
        <dbReference type="EMBL" id="AWH88483.1"/>
    </source>
</evidence>
<dbReference type="EMBL" id="CP029185">
    <property type="protein sequence ID" value="AWH88483.1"/>
    <property type="molecule type" value="Genomic_DNA"/>
</dbReference>
<comment type="pathway">
    <text evidence="6">Amino-acid biosynthesis; L-methionine biosynthesis via de novo pathway; O-succinyl-L-homoserine from L-homoserine: step 1/1.</text>
</comment>
<dbReference type="PANTHER" id="PTHR20919:SF0">
    <property type="entry name" value="HOMOSERINE O-SUCCINYLTRANSFERASE"/>
    <property type="match status" value="1"/>
</dbReference>
<dbReference type="KEGG" id="lpv:HYN51_07900"/>
<comment type="subcellular location">
    <subcellularLocation>
        <location evidence="1 6">Cytoplasm</location>
    </subcellularLocation>
</comment>
<dbReference type="PIRSF" id="PIRSF000450">
    <property type="entry name" value="H_ser_succinyltr"/>
    <property type="match status" value="1"/>
</dbReference>
<evidence type="ECO:0000313" key="9">
    <source>
        <dbReference type="Proteomes" id="UP000244908"/>
    </source>
</evidence>
<feature type="binding site" evidence="6">
    <location>
        <position position="249"/>
    </location>
    <ligand>
        <name>substrate</name>
    </ligand>
</feature>
<dbReference type="GO" id="GO:0008899">
    <property type="term" value="F:homoserine O-succinyltransferase activity"/>
    <property type="evidence" value="ECO:0007669"/>
    <property type="project" value="UniProtKB-EC"/>
</dbReference>
<dbReference type="EC" id="2.3.1.46" evidence="6"/>
<feature type="binding site" evidence="6">
    <location>
        <position position="163"/>
    </location>
    <ligand>
        <name>substrate</name>
    </ligand>
</feature>
<name>A0A2Y9TXN6_9GAMM</name>
<comment type="function">
    <text evidence="6">Transfers a succinyl group from succinyl-CoA to L-homoserine, forming succinyl-L-homoserine.</text>
</comment>
<dbReference type="GO" id="GO:0019281">
    <property type="term" value="P:L-methionine biosynthetic process from homoserine via O-succinyl-L-homoserine and cystathionine"/>
    <property type="evidence" value="ECO:0007669"/>
    <property type="project" value="InterPro"/>
</dbReference>
<gene>
    <name evidence="6" type="primary">metAS</name>
    <name evidence="8" type="ORF">HYN51_07900</name>
</gene>
<feature type="active site" description="Proton acceptor" evidence="6">
    <location>
        <position position="235"/>
    </location>
</feature>